<evidence type="ECO:0000313" key="5">
    <source>
        <dbReference type="Proteomes" id="UP000198539"/>
    </source>
</evidence>
<feature type="signal peptide" evidence="2">
    <location>
        <begin position="1"/>
        <end position="22"/>
    </location>
</feature>
<evidence type="ECO:0000256" key="1">
    <source>
        <dbReference type="SAM" id="MobiDB-lite"/>
    </source>
</evidence>
<protein>
    <submittedName>
        <fullName evidence="4">Sporulation related domain-containing protein</fullName>
    </submittedName>
</protein>
<sequence>MRFNGIAAVLLVTFGVTGPALAQNGALVPAEMPPADYSGNQYSDSRGCLFIRASFDGRVTWVPRFDGNRQPICTTPASAPASAPAPAPAPAPVPASPPPATTTTASTTAGTLARSPAIAPQRISQTVSVPQPATPPRRASSPRQTSRPSLPAGHNAACPASSPFGELVRRASGEVAVRCVTSANLMLNPPAGATTMPYLPPVALTNTAVQPRPAPLPIAPLPIAPPPIAPLPTVAPQPVMLQPVTLQPVALTTPPAPRAAPYIGTFVQVATFGVPQNAARTHAALQARGLPARLQPTHAHGQRMQVVLAGPFFDTNTARNAVQTARGMGFADAFIRR</sequence>
<dbReference type="Pfam" id="PF05036">
    <property type="entry name" value="SPOR"/>
    <property type="match status" value="1"/>
</dbReference>
<dbReference type="InterPro" id="IPR007730">
    <property type="entry name" value="SPOR-like_dom"/>
</dbReference>
<dbReference type="Proteomes" id="UP000198539">
    <property type="component" value="Unassembled WGS sequence"/>
</dbReference>
<dbReference type="InterPro" id="IPR036680">
    <property type="entry name" value="SPOR-like_sf"/>
</dbReference>
<name>A0A1H2RCF0_9RHOB</name>
<feature type="chain" id="PRO_5011656099" evidence="2">
    <location>
        <begin position="23"/>
        <end position="337"/>
    </location>
</feature>
<dbReference type="AlphaFoldDB" id="A0A1H2RCF0"/>
<reference evidence="4 5" key="1">
    <citation type="submission" date="2016-10" db="EMBL/GenBank/DDBJ databases">
        <authorList>
            <person name="de Groot N.N."/>
        </authorList>
    </citation>
    <scope>NUCLEOTIDE SEQUENCE [LARGE SCALE GENOMIC DNA]</scope>
    <source>
        <strain evidence="4 5">CGMCC 1.8894</strain>
    </source>
</reference>
<keyword evidence="2" id="KW-0732">Signal</keyword>
<evidence type="ECO:0000259" key="3">
    <source>
        <dbReference type="PROSITE" id="PS51724"/>
    </source>
</evidence>
<feature type="region of interest" description="Disordered" evidence="1">
    <location>
        <begin position="72"/>
        <end position="157"/>
    </location>
</feature>
<organism evidence="4 5">
    <name type="scientific">Roseicitreum antarcticum</name>
    <dbReference type="NCBI Taxonomy" id="564137"/>
    <lineage>
        <taxon>Bacteria</taxon>
        <taxon>Pseudomonadati</taxon>
        <taxon>Pseudomonadota</taxon>
        <taxon>Alphaproteobacteria</taxon>
        <taxon>Rhodobacterales</taxon>
        <taxon>Paracoccaceae</taxon>
        <taxon>Roseicitreum</taxon>
    </lineage>
</organism>
<feature type="compositionally biased region" description="Pro residues" evidence="1">
    <location>
        <begin position="83"/>
        <end position="100"/>
    </location>
</feature>
<evidence type="ECO:0000256" key="2">
    <source>
        <dbReference type="SAM" id="SignalP"/>
    </source>
</evidence>
<evidence type="ECO:0000313" key="4">
    <source>
        <dbReference type="EMBL" id="SDW16339.1"/>
    </source>
</evidence>
<feature type="domain" description="SPOR" evidence="3">
    <location>
        <begin position="259"/>
        <end position="337"/>
    </location>
</feature>
<dbReference type="Gene3D" id="3.30.70.1070">
    <property type="entry name" value="Sporulation related repeat"/>
    <property type="match status" value="1"/>
</dbReference>
<dbReference type="GO" id="GO:0042834">
    <property type="term" value="F:peptidoglycan binding"/>
    <property type="evidence" value="ECO:0007669"/>
    <property type="project" value="InterPro"/>
</dbReference>
<feature type="compositionally biased region" description="Low complexity" evidence="1">
    <location>
        <begin position="136"/>
        <end position="149"/>
    </location>
</feature>
<dbReference type="PROSITE" id="PS51724">
    <property type="entry name" value="SPOR"/>
    <property type="match status" value="1"/>
</dbReference>
<proteinExistence type="predicted"/>
<dbReference type="SUPFAM" id="SSF110997">
    <property type="entry name" value="Sporulation related repeat"/>
    <property type="match status" value="1"/>
</dbReference>
<dbReference type="EMBL" id="FNOM01000001">
    <property type="protein sequence ID" value="SDW16339.1"/>
    <property type="molecule type" value="Genomic_DNA"/>
</dbReference>
<dbReference type="STRING" id="564137.SAMN04488238_101245"/>
<accession>A0A1H2RCF0</accession>
<dbReference type="RefSeq" id="WP_092884577.1">
    <property type="nucleotide sequence ID" value="NZ_CP061498.1"/>
</dbReference>
<keyword evidence="5" id="KW-1185">Reference proteome</keyword>
<gene>
    <name evidence="4" type="ORF">SAMN04488238_101245</name>
</gene>